<comment type="caution">
    <text evidence="1">The sequence shown here is derived from an EMBL/GenBank/DDBJ whole genome shotgun (WGS) entry which is preliminary data.</text>
</comment>
<name>A0A2S9Y093_9BACT</name>
<evidence type="ECO:0000313" key="1">
    <source>
        <dbReference type="EMBL" id="PRP98532.1"/>
    </source>
</evidence>
<organism evidence="1 2">
    <name type="scientific">Enhygromyxa salina</name>
    <dbReference type="NCBI Taxonomy" id="215803"/>
    <lineage>
        <taxon>Bacteria</taxon>
        <taxon>Pseudomonadati</taxon>
        <taxon>Myxococcota</taxon>
        <taxon>Polyangia</taxon>
        <taxon>Nannocystales</taxon>
        <taxon>Nannocystaceae</taxon>
        <taxon>Enhygromyxa</taxon>
    </lineage>
</organism>
<dbReference type="AlphaFoldDB" id="A0A2S9Y093"/>
<gene>
    <name evidence="1" type="ORF">ENSA7_64750</name>
</gene>
<accession>A0A2S9Y093</accession>
<dbReference type="RefSeq" id="WP_244923984.1">
    <property type="nucleotide sequence ID" value="NZ_PVNL01000124.1"/>
</dbReference>
<reference evidence="1 2" key="1">
    <citation type="submission" date="2018-03" db="EMBL/GenBank/DDBJ databases">
        <title>Draft Genome Sequences of the Obligatory Marine Myxobacteria Enhygromyxa salina SWB007.</title>
        <authorList>
            <person name="Poehlein A."/>
            <person name="Moghaddam J.A."/>
            <person name="Harms H."/>
            <person name="Alanjari M."/>
            <person name="Koenig G.M."/>
            <person name="Daniel R."/>
            <person name="Schaeberle T.F."/>
        </authorList>
    </citation>
    <scope>NUCLEOTIDE SEQUENCE [LARGE SCALE GENOMIC DNA]</scope>
    <source>
        <strain evidence="1 2">SWB007</strain>
    </source>
</reference>
<evidence type="ECO:0000313" key="2">
    <source>
        <dbReference type="Proteomes" id="UP000238823"/>
    </source>
</evidence>
<sequence>MLDRSPEAMEALEGHLAILDDAESLETQLQAHAFSQQCLRDIEVTERLDRTEILTTEALEVVVTPAAGAISTWKTKKDIPIGAIANILLGTGAKAVSIWNPENRGVRVAGRVGKVLLHSQLSIITRNLIQGTP</sequence>
<proteinExistence type="predicted"/>
<protein>
    <submittedName>
        <fullName evidence="1">Uncharacterized protein</fullName>
    </submittedName>
</protein>
<dbReference type="Proteomes" id="UP000238823">
    <property type="component" value="Unassembled WGS sequence"/>
</dbReference>
<dbReference type="EMBL" id="PVNL01000124">
    <property type="protein sequence ID" value="PRP98532.1"/>
    <property type="molecule type" value="Genomic_DNA"/>
</dbReference>